<organism evidence="1 2">
    <name type="scientific">Campylobacter curvus (strain 525.92)</name>
    <dbReference type="NCBI Taxonomy" id="360105"/>
    <lineage>
        <taxon>Bacteria</taxon>
        <taxon>Pseudomonadati</taxon>
        <taxon>Campylobacterota</taxon>
        <taxon>Epsilonproteobacteria</taxon>
        <taxon>Campylobacterales</taxon>
        <taxon>Campylobacteraceae</taxon>
        <taxon>Campylobacter</taxon>
    </lineage>
</organism>
<reference evidence="1" key="1">
    <citation type="submission" date="2016-07" db="EMBL/GenBank/DDBJ databases">
        <title>Comparative genomics of the Campylobacter concisus group.</title>
        <authorList>
            <person name="Miller W.G."/>
            <person name="Yee E."/>
            <person name="Chapman M.H."/>
            <person name="Huynh S."/>
            <person name="Bono J.L."/>
            <person name="On S.L.W."/>
            <person name="StLeger J."/>
            <person name="Foster G."/>
            <person name="Parker C.T."/>
        </authorList>
    </citation>
    <scope>NUCLEOTIDE SEQUENCE</scope>
    <source>
        <strain evidence="1">525.92</strain>
    </source>
</reference>
<evidence type="ECO:0008006" key="3">
    <source>
        <dbReference type="Google" id="ProtNLM"/>
    </source>
</evidence>
<dbReference type="STRING" id="360105.CCV52592_1566"/>
<accession>A7GXS3</accession>
<dbReference type="EMBL" id="CP000767">
    <property type="protein sequence ID" value="EAU00648.1"/>
    <property type="molecule type" value="Genomic_DNA"/>
</dbReference>
<evidence type="ECO:0000313" key="2">
    <source>
        <dbReference type="Proteomes" id="UP000006380"/>
    </source>
</evidence>
<dbReference type="AlphaFoldDB" id="A7GXS3"/>
<dbReference type="OrthoDB" id="5351532at2"/>
<dbReference type="HOGENOM" id="CLU_629596_0_0_7"/>
<protein>
    <recommendedName>
        <fullName evidence="3">DUF1963 domain-containing protein</fullName>
    </recommendedName>
</protein>
<keyword evidence="2" id="KW-1185">Reference proteome</keyword>
<proteinExistence type="predicted"/>
<dbReference type="Proteomes" id="UP000006380">
    <property type="component" value="Chromosome"/>
</dbReference>
<sequence length="435" mass="49544">MEVSDKICQEIRGFIDEFQKDGFRSPNLYDKFYELVRDEAKIYAFCDEFLRRIPNGATIFNDALSYLNLKDFASLIKTAVEILQAEFSAANAQKRQCEFNENAEEVIAKASLECEWLLHPYLEQIYKLKPNEGTYYENYPWRNLSFESAQIYHDMLVFGGADAGKLFECLVATGDERNVKFAYEYALANDIFEKKDGAAEYLAWYLQDFGFTLECGQIKSYYSNSVSHIIFPKGYFTAQRPIWLRKDLHPTWNLPAGNERYKFGGVLEDDENDPLCHIITFEGLPAGLGVTGLRSLTLGAHLNQINEGGLCFYRHDEQGYPHLIGERARISCTVDKPIAPCEVSLAVTPKRWQKQDWGMANGRENLFRIGGEPCWIQSADVPTCPVSGKKMRFLMQLDSELGCTDGGEMLFGSGGICYVFWCDESKTSAFFMQCT</sequence>
<evidence type="ECO:0000313" key="1">
    <source>
        <dbReference type="EMBL" id="EAU00648.1"/>
    </source>
</evidence>
<gene>
    <name evidence="1" type="ORF">CCV52592_1566</name>
</gene>
<name>A7GXS3_CAMC5</name>
<dbReference type="KEGG" id="ccv:CCV52592_1566"/>
<dbReference type="RefSeq" id="WP_011992139.1">
    <property type="nucleotide sequence ID" value="NC_009715.2"/>
</dbReference>